<protein>
    <submittedName>
        <fullName evidence="2">Uncharacterized protein</fullName>
    </submittedName>
</protein>
<feature type="compositionally biased region" description="Basic and acidic residues" evidence="1">
    <location>
        <begin position="1"/>
        <end position="41"/>
    </location>
</feature>
<dbReference type="EMBL" id="BPLQ01003643">
    <property type="protein sequence ID" value="GIY02109.1"/>
    <property type="molecule type" value="Genomic_DNA"/>
</dbReference>
<proteinExistence type="predicted"/>
<evidence type="ECO:0000313" key="2">
    <source>
        <dbReference type="EMBL" id="GIY02109.1"/>
    </source>
</evidence>
<organism evidence="2 3">
    <name type="scientific">Caerostris darwini</name>
    <dbReference type="NCBI Taxonomy" id="1538125"/>
    <lineage>
        <taxon>Eukaryota</taxon>
        <taxon>Metazoa</taxon>
        <taxon>Ecdysozoa</taxon>
        <taxon>Arthropoda</taxon>
        <taxon>Chelicerata</taxon>
        <taxon>Arachnida</taxon>
        <taxon>Araneae</taxon>
        <taxon>Araneomorphae</taxon>
        <taxon>Entelegynae</taxon>
        <taxon>Araneoidea</taxon>
        <taxon>Araneidae</taxon>
        <taxon>Caerostris</taxon>
    </lineage>
</organism>
<dbReference type="Proteomes" id="UP001054837">
    <property type="component" value="Unassembled WGS sequence"/>
</dbReference>
<evidence type="ECO:0000256" key="1">
    <source>
        <dbReference type="SAM" id="MobiDB-lite"/>
    </source>
</evidence>
<keyword evidence="3" id="KW-1185">Reference proteome</keyword>
<name>A0AAV4Q100_9ARAC</name>
<reference evidence="2 3" key="1">
    <citation type="submission" date="2021-06" db="EMBL/GenBank/DDBJ databases">
        <title>Caerostris darwini draft genome.</title>
        <authorList>
            <person name="Kono N."/>
            <person name="Arakawa K."/>
        </authorList>
    </citation>
    <scope>NUCLEOTIDE SEQUENCE [LARGE SCALE GENOMIC DNA]</scope>
</reference>
<feature type="region of interest" description="Disordered" evidence="1">
    <location>
        <begin position="1"/>
        <end position="62"/>
    </location>
</feature>
<comment type="caution">
    <text evidence="2">The sequence shown here is derived from an EMBL/GenBank/DDBJ whole genome shotgun (WGS) entry which is preliminary data.</text>
</comment>
<gene>
    <name evidence="2" type="ORF">CDAR_229831</name>
</gene>
<dbReference type="AlphaFoldDB" id="A0AAV4Q100"/>
<accession>A0AAV4Q100</accession>
<evidence type="ECO:0000313" key="3">
    <source>
        <dbReference type="Proteomes" id="UP001054837"/>
    </source>
</evidence>
<sequence length="78" mass="9355">MEKWRVPENEYEKYEQGEKNRHVVHGPQHDDQLPTKSRQETHQLQYSQKSERPQDGQPTSTALTEFHYAARRQHKNAK</sequence>